<proteinExistence type="predicted"/>
<organism evidence="4 5">
    <name type="scientific">Ceraceosorus bombacis</name>
    <dbReference type="NCBI Taxonomy" id="401625"/>
    <lineage>
        <taxon>Eukaryota</taxon>
        <taxon>Fungi</taxon>
        <taxon>Dikarya</taxon>
        <taxon>Basidiomycota</taxon>
        <taxon>Ustilaginomycotina</taxon>
        <taxon>Exobasidiomycetes</taxon>
        <taxon>Ceraceosorales</taxon>
        <taxon>Ceraceosoraceae</taxon>
        <taxon>Ceraceosorus</taxon>
    </lineage>
</organism>
<dbReference type="Proteomes" id="UP000054845">
    <property type="component" value="Unassembled WGS sequence"/>
</dbReference>
<dbReference type="AlphaFoldDB" id="A0A0P1BKK0"/>
<accession>A0A0P1BKK0</accession>
<keyword evidence="5" id="KW-1185">Reference proteome</keyword>
<dbReference type="SMART" id="SM00707">
    <property type="entry name" value="RPEL"/>
    <property type="match status" value="2"/>
</dbReference>
<dbReference type="OrthoDB" id="197676at2759"/>
<dbReference type="InterPro" id="IPR004018">
    <property type="entry name" value="RPEL_repeat"/>
</dbReference>
<dbReference type="Gene3D" id="6.10.140.2040">
    <property type="match status" value="2"/>
</dbReference>
<reference evidence="4 5" key="1">
    <citation type="submission" date="2014-09" db="EMBL/GenBank/DDBJ databases">
        <authorList>
            <person name="Magalhaes I.L.F."/>
            <person name="Oliveira U."/>
            <person name="Santos F.R."/>
            <person name="Vidigal T.H.D.A."/>
            <person name="Brescovit A.D."/>
            <person name="Santos A.J."/>
        </authorList>
    </citation>
    <scope>NUCLEOTIDE SEQUENCE [LARGE SCALE GENOMIC DNA]</scope>
</reference>
<evidence type="ECO:0000256" key="2">
    <source>
        <dbReference type="PROSITE-ProRule" id="PRU00401"/>
    </source>
</evidence>
<feature type="repeat" description="RPEL" evidence="2">
    <location>
        <begin position="57"/>
        <end position="82"/>
    </location>
</feature>
<keyword evidence="3" id="KW-0175">Coiled coil</keyword>
<feature type="coiled-coil region" evidence="3">
    <location>
        <begin position="45"/>
        <end position="98"/>
    </location>
</feature>
<evidence type="ECO:0000256" key="1">
    <source>
        <dbReference type="ARBA" id="ARBA00022737"/>
    </source>
</evidence>
<dbReference type="Pfam" id="PF02755">
    <property type="entry name" value="RPEL"/>
    <property type="match status" value="1"/>
</dbReference>
<protein>
    <submittedName>
        <fullName evidence="4">MYOCARDIN-RELATED TRANSCRIPTION FACTOR-RELATED</fullName>
    </submittedName>
</protein>
<dbReference type="PROSITE" id="PS51073">
    <property type="entry name" value="RPEL"/>
    <property type="match status" value="1"/>
</dbReference>
<sequence>MTSNPNHHAEEASKLEKLLQGRSDVKELQEKGILKNSTAAPALQAAQAELIKHQLEDRLEGKLERRPDRAELERLGILKDDSEDASVTQAKKEELEKQLKADGILK</sequence>
<dbReference type="EMBL" id="CCYA01000278">
    <property type="protein sequence ID" value="CEH16341.1"/>
    <property type="molecule type" value="Genomic_DNA"/>
</dbReference>
<dbReference type="STRING" id="401625.A0A0P1BKK0"/>
<keyword evidence="1" id="KW-0677">Repeat</keyword>
<name>A0A0P1BKK0_9BASI</name>
<evidence type="ECO:0000256" key="3">
    <source>
        <dbReference type="SAM" id="Coils"/>
    </source>
</evidence>
<evidence type="ECO:0000313" key="4">
    <source>
        <dbReference type="EMBL" id="CEH16341.1"/>
    </source>
</evidence>
<evidence type="ECO:0000313" key="5">
    <source>
        <dbReference type="Proteomes" id="UP000054845"/>
    </source>
</evidence>